<dbReference type="AlphaFoldDB" id="A0AAE8MIB6"/>
<proteinExistence type="predicted"/>
<name>A0AAE8MIB6_9HYPO</name>
<comment type="caution">
    <text evidence="1">The sequence shown here is derived from an EMBL/GenBank/DDBJ whole genome shotgun (WGS) entry which is preliminary data.</text>
</comment>
<gene>
    <name evidence="1" type="ORF">FTOL_11447</name>
</gene>
<sequence>MAAAYDASLRVNAGTSPNNLGHPEAVGGQLLSPLYLRLLIHLSREAVGFVAGGDHGIGYLELRPHCAGYP</sequence>
<organism evidence="1 2">
    <name type="scientific">Fusarium torulosum</name>
    <dbReference type="NCBI Taxonomy" id="33205"/>
    <lineage>
        <taxon>Eukaryota</taxon>
        <taxon>Fungi</taxon>
        <taxon>Dikarya</taxon>
        <taxon>Ascomycota</taxon>
        <taxon>Pezizomycotina</taxon>
        <taxon>Sordariomycetes</taxon>
        <taxon>Hypocreomycetidae</taxon>
        <taxon>Hypocreales</taxon>
        <taxon>Nectriaceae</taxon>
        <taxon>Fusarium</taxon>
    </lineage>
</organism>
<reference evidence="1" key="1">
    <citation type="submission" date="2018-03" db="EMBL/GenBank/DDBJ databases">
        <authorList>
            <person name="Guldener U."/>
        </authorList>
    </citation>
    <scope>NUCLEOTIDE SEQUENCE</scope>
</reference>
<protein>
    <submittedName>
        <fullName evidence="1">Uncharacterized protein</fullName>
    </submittedName>
</protein>
<evidence type="ECO:0000313" key="2">
    <source>
        <dbReference type="Proteomes" id="UP001187734"/>
    </source>
</evidence>
<accession>A0AAE8MIB6</accession>
<dbReference type="Proteomes" id="UP001187734">
    <property type="component" value="Unassembled WGS sequence"/>
</dbReference>
<keyword evidence="2" id="KW-1185">Reference proteome</keyword>
<evidence type="ECO:0000313" key="1">
    <source>
        <dbReference type="EMBL" id="SPJ85665.1"/>
    </source>
</evidence>
<dbReference type="EMBL" id="ONZP01000491">
    <property type="protein sequence ID" value="SPJ85665.1"/>
    <property type="molecule type" value="Genomic_DNA"/>
</dbReference>